<dbReference type="InterPro" id="IPR036514">
    <property type="entry name" value="SGNH_hydro_sf"/>
</dbReference>
<comment type="caution">
    <text evidence="2">The sequence shown here is derived from an EMBL/GenBank/DDBJ whole genome shotgun (WGS) entry which is preliminary data.</text>
</comment>
<accession>A0A5R8KDF9</accession>
<keyword evidence="3" id="KW-1185">Reference proteome</keyword>
<organism evidence="2 3">
    <name type="scientific">Phragmitibacter flavus</name>
    <dbReference type="NCBI Taxonomy" id="2576071"/>
    <lineage>
        <taxon>Bacteria</taxon>
        <taxon>Pseudomonadati</taxon>
        <taxon>Verrucomicrobiota</taxon>
        <taxon>Verrucomicrobiia</taxon>
        <taxon>Verrucomicrobiales</taxon>
        <taxon>Verrucomicrobiaceae</taxon>
        <taxon>Phragmitibacter</taxon>
    </lineage>
</organism>
<dbReference type="Proteomes" id="UP000306196">
    <property type="component" value="Unassembled WGS sequence"/>
</dbReference>
<sequence>MVGVVGPVPGVLAETAGEKNKKTVRLLTIGNSFSRDATMFLKDLVKAGGHELIHDSIVVGGASLELHATKAQKFEADANDPAGLYKDGKSLKAHLLAEKWEVVTIQQASIKSHDVDTFRPFARILFDYIKKHAPDARVVFHETWAYRSDDPRFSVKNKKVGEPLTQQAMFEGLKGAYGEVAKELGTGMIPTGNAFYLADTDAVWGYRRDEKFEVKSAKPPALPDQTHSLHVGRVWKKGKDGRLTLAMDGHHASKAGQYLGACVFYESLFGGVVEVDFAPKGLESEYAAFLRKTAQRAVEEMKP</sequence>
<gene>
    <name evidence="2" type="ORF">FEM03_14175</name>
</gene>
<dbReference type="Gene3D" id="3.40.50.1110">
    <property type="entry name" value="SGNH hydrolase"/>
    <property type="match status" value="1"/>
</dbReference>
<evidence type="ECO:0000313" key="3">
    <source>
        <dbReference type="Proteomes" id="UP000306196"/>
    </source>
</evidence>
<name>A0A5R8KDF9_9BACT</name>
<dbReference type="OrthoDB" id="265974at2"/>
<evidence type="ECO:0000313" key="2">
    <source>
        <dbReference type="EMBL" id="TLD70348.1"/>
    </source>
</evidence>
<dbReference type="InterPro" id="IPR032616">
    <property type="entry name" value="DUF4886"/>
</dbReference>
<dbReference type="AlphaFoldDB" id="A0A5R8KDF9"/>
<dbReference type="GO" id="GO:0016788">
    <property type="term" value="F:hydrolase activity, acting on ester bonds"/>
    <property type="evidence" value="ECO:0007669"/>
    <property type="project" value="UniProtKB-ARBA"/>
</dbReference>
<protein>
    <submittedName>
        <fullName evidence="2">DUF4886 domain-containing protein</fullName>
    </submittedName>
</protein>
<evidence type="ECO:0000259" key="1">
    <source>
        <dbReference type="Pfam" id="PF16227"/>
    </source>
</evidence>
<proteinExistence type="predicted"/>
<dbReference type="SUPFAM" id="SSF52266">
    <property type="entry name" value="SGNH hydrolase"/>
    <property type="match status" value="1"/>
</dbReference>
<reference evidence="2 3" key="1">
    <citation type="submission" date="2019-05" db="EMBL/GenBank/DDBJ databases">
        <title>Verrucobacter flavum gen. nov., sp. nov. a new member of the family Verrucomicrobiaceae.</title>
        <authorList>
            <person name="Szuroczki S."/>
            <person name="Abbaszade G."/>
            <person name="Szabo A."/>
            <person name="Felfoldi T."/>
            <person name="Schumann P."/>
            <person name="Boka K."/>
            <person name="Keki Z."/>
            <person name="Toumi M."/>
            <person name="Toth E."/>
        </authorList>
    </citation>
    <scope>NUCLEOTIDE SEQUENCE [LARGE SCALE GENOMIC DNA]</scope>
    <source>
        <strain evidence="2 3">MG-N-17</strain>
    </source>
</reference>
<feature type="domain" description="DUF4886" evidence="1">
    <location>
        <begin position="26"/>
        <end position="152"/>
    </location>
</feature>
<dbReference type="EMBL" id="VAUV01000009">
    <property type="protein sequence ID" value="TLD70348.1"/>
    <property type="molecule type" value="Genomic_DNA"/>
</dbReference>
<dbReference type="Pfam" id="PF16227">
    <property type="entry name" value="DUF4886"/>
    <property type="match status" value="1"/>
</dbReference>